<gene>
    <name evidence="2" type="ORF">M378DRAFT_189156</name>
</gene>
<feature type="domain" description="RAVE complex protein Rav1 C-terminal" evidence="1">
    <location>
        <begin position="566"/>
        <end position="1211"/>
    </location>
</feature>
<dbReference type="Pfam" id="PF12234">
    <property type="entry name" value="Rav1p_C"/>
    <property type="match status" value="1"/>
</dbReference>
<name>A0A0C2XBJ8_AMAMK</name>
<organism evidence="2 3">
    <name type="scientific">Amanita muscaria (strain Koide BX008)</name>
    <dbReference type="NCBI Taxonomy" id="946122"/>
    <lineage>
        <taxon>Eukaryota</taxon>
        <taxon>Fungi</taxon>
        <taxon>Dikarya</taxon>
        <taxon>Basidiomycota</taxon>
        <taxon>Agaricomycotina</taxon>
        <taxon>Agaricomycetes</taxon>
        <taxon>Agaricomycetidae</taxon>
        <taxon>Agaricales</taxon>
        <taxon>Pluteineae</taxon>
        <taxon>Amanitaceae</taxon>
        <taxon>Amanita</taxon>
    </lineage>
</organism>
<keyword evidence="3" id="KW-1185">Reference proteome</keyword>
<dbReference type="STRING" id="946122.A0A0C2XBJ8"/>
<reference evidence="2 3" key="1">
    <citation type="submission" date="2014-04" db="EMBL/GenBank/DDBJ databases">
        <title>Evolutionary Origins and Diversification of the Mycorrhizal Mutualists.</title>
        <authorList>
            <consortium name="DOE Joint Genome Institute"/>
            <consortium name="Mycorrhizal Genomics Consortium"/>
            <person name="Kohler A."/>
            <person name="Kuo A."/>
            <person name="Nagy L.G."/>
            <person name="Floudas D."/>
            <person name="Copeland A."/>
            <person name="Barry K.W."/>
            <person name="Cichocki N."/>
            <person name="Veneault-Fourrey C."/>
            <person name="LaButti K."/>
            <person name="Lindquist E.A."/>
            <person name="Lipzen A."/>
            <person name="Lundell T."/>
            <person name="Morin E."/>
            <person name="Murat C."/>
            <person name="Riley R."/>
            <person name="Ohm R."/>
            <person name="Sun H."/>
            <person name="Tunlid A."/>
            <person name="Henrissat B."/>
            <person name="Grigoriev I.V."/>
            <person name="Hibbett D.S."/>
            <person name="Martin F."/>
        </authorList>
    </citation>
    <scope>NUCLEOTIDE SEQUENCE [LARGE SCALE GENOMIC DNA]</scope>
    <source>
        <strain evidence="2 3">Koide BX008</strain>
    </source>
</reference>
<protein>
    <recommendedName>
        <fullName evidence="1">RAVE complex protein Rav1 C-terminal domain-containing protein</fullName>
    </recommendedName>
</protein>
<dbReference type="InterPro" id="IPR022033">
    <property type="entry name" value="Rav1p_C"/>
</dbReference>
<dbReference type="OrthoDB" id="342131at2759"/>
<dbReference type="InParanoid" id="A0A0C2XBJ8"/>
<dbReference type="PANTHER" id="PTHR13950:SF9">
    <property type="entry name" value="RABCONNECTIN-3A"/>
    <property type="match status" value="1"/>
</dbReference>
<accession>A0A0C2XBJ8</accession>
<dbReference type="PANTHER" id="PTHR13950">
    <property type="entry name" value="RABCONNECTIN-RELATED"/>
    <property type="match status" value="1"/>
</dbReference>
<evidence type="ECO:0000259" key="1">
    <source>
        <dbReference type="Pfam" id="PF12234"/>
    </source>
</evidence>
<dbReference type="SUPFAM" id="SSF50978">
    <property type="entry name" value="WD40 repeat-like"/>
    <property type="match status" value="2"/>
</dbReference>
<dbReference type="InterPro" id="IPR015943">
    <property type="entry name" value="WD40/YVTN_repeat-like_dom_sf"/>
</dbReference>
<dbReference type="HOGENOM" id="CLU_000310_0_1_1"/>
<dbReference type="EMBL" id="KN818222">
    <property type="protein sequence ID" value="KIL71787.1"/>
    <property type="molecule type" value="Genomic_DNA"/>
</dbReference>
<dbReference type="Proteomes" id="UP000054549">
    <property type="component" value="Unassembled WGS sequence"/>
</dbReference>
<sequence>MLQLRHHYGAFPSNLPHYLFLSQKFLLVYPSADAVVILDAQTLALLHVLAFWEAFPGTRYTKDSITCITVDSGMKLIIAAMGERVAAWCPTGKEKDSWRVHSTLVLPENSTITALDSRSGLLAVGSKDGLSVYTLILDNDLPTWSAKWTVLTETSALISFSPSLQFISVSTLEGHDVRLYSTTSGRTTQTIRHPRPVINLSWRHAQASSRDALILYTVTSDSTLRIFMPVLDLPMHLQLHASLDVFSCLPFSLASKFAKPSDSAVFWLDREVVTQALSHSSMKIPPEDDSRSRKLKDILDEGWDLFFRVLADGSIVVTAIENIDRRPPTLLRRFTLQHLLPSTLRVPRYCYVLPNSDPSCLTLVTLPPLASYTILPLSFFDAKDGGLHLNTKLLDRIPDEDPAIVRLIRTHEGRGVAATRVDGSGDVWSIIEQTSELRRAGHWRSAEFVVILDEGRTFAVYSKENGKLTLHGAESHTISLPPITSLFSLPFRDRLPTIFAITADFNIIQIRVNEAQQLYVHSSSYLPLSDAPQKIFPVDPMSWSSSREALGEHDVLLSLSSTGELQFWVPEVNTLESWRCTAKVRTGRLGIRKARCSSAKKTALVVPVTGGEEMTIWDSQESEFASGLEFRCVYEERVNDLDWTSTPDQQSILAVGFLTHVEILCQQRMTYFDPGPGWALCYRIDIGSFIPYPINDSIWLTNGTLLIGAGHLLCLYGKKKVDEPGDGLFELVARRNGPLEDYNPQMLLQCLLWGKIELVKEIIVNLAHNIQSYETHDTWQWSPLPVWKFYQTDHVKPMNGISAKKTYVPLFSGISGIDESDRIEEGIFSRPLVTRLIDSLENRPLPHLTPNEQAHLLVLIQTTLEIEEQRRALDANGLRFLISMRSFYILNSRASTPASPETNGLVRLVPKQTGRRERLRYRDMVWAFHSESQNLLLSAIESTCNGRMLWSDARALGIALWLNSIEDLKSQFESIARNEYLADDKRDPTACSLYYFALGKVKLVQGLWRQAAWHKEQAIMLRFLSNDFKQQRWRTAALKNAYALLGKQRFDYAAAFFLLGNSLKDAVHVCIKNMGDFQLAVALARVVEQSNEGPILLDILKNTVLPIALTNGNRWLASWAFWLLHRRDLAVRVLLTPLQDIAAAYNIIVEEIAEPQYDDPSLALLFSQLRSKTLQAAKGTSEISGRSEFNFVLQMARIFCKMGCHALALDLVKSWSFERPTASLSFSQRTAPPSPKVSRAVFALEPARFHRSSILIDMNVNSLPPTGTTSPVQTEVRAQPVETLTMEPDSFARKAGIGTLMQAAKKDVQIPEFDMSSFS</sequence>
<proteinExistence type="predicted"/>
<dbReference type="InterPro" id="IPR052208">
    <property type="entry name" value="DmX-like/RAVE_component"/>
</dbReference>
<dbReference type="InterPro" id="IPR036322">
    <property type="entry name" value="WD40_repeat_dom_sf"/>
</dbReference>
<evidence type="ECO:0000313" key="3">
    <source>
        <dbReference type="Proteomes" id="UP000054549"/>
    </source>
</evidence>
<dbReference type="GO" id="GO:0007035">
    <property type="term" value="P:vacuolar acidification"/>
    <property type="evidence" value="ECO:0007669"/>
    <property type="project" value="TreeGrafter"/>
</dbReference>
<dbReference type="Gene3D" id="2.130.10.10">
    <property type="entry name" value="YVTN repeat-like/Quinoprotein amine dehydrogenase"/>
    <property type="match status" value="1"/>
</dbReference>
<dbReference type="GO" id="GO:0043291">
    <property type="term" value="C:RAVE complex"/>
    <property type="evidence" value="ECO:0007669"/>
    <property type="project" value="TreeGrafter"/>
</dbReference>
<dbReference type="FunCoup" id="A0A0C2XBJ8">
    <property type="interactions" value="107"/>
</dbReference>
<evidence type="ECO:0000313" key="2">
    <source>
        <dbReference type="EMBL" id="KIL71787.1"/>
    </source>
</evidence>